<dbReference type="STRING" id="13249.T1HH16"/>
<name>T1HH16_RHOPR</name>
<dbReference type="Pfam" id="PF08597">
    <property type="entry name" value="eIF3_subunit"/>
    <property type="match status" value="1"/>
</dbReference>
<dbReference type="EMBL" id="ACPB03001035">
    <property type="status" value="NOT_ANNOTATED_CDS"/>
    <property type="molecule type" value="Genomic_DNA"/>
</dbReference>
<dbReference type="RefSeq" id="XP_073977111.1">
    <property type="nucleotide sequence ID" value="XM_074121010.1"/>
</dbReference>
<dbReference type="GeneID" id="141450505"/>
<evidence type="ECO:0000313" key="3">
    <source>
        <dbReference type="Proteomes" id="UP000015103"/>
    </source>
</evidence>
<sequence>MDTWESRSKTWEGEDEDDSVKDSWDQDSEPEAEEKKTVPGQQSAAQPAGSKKSLKKICKRFEEKERQREEEAKARRERLKAELAATPCNTAAERARRRRLQEAADLTLAKEVYGISEKSIRPPS</sequence>
<dbReference type="InParanoid" id="T1HH16"/>
<dbReference type="AlphaFoldDB" id="T1HH16"/>
<dbReference type="GO" id="GO:0005852">
    <property type="term" value="C:eukaryotic translation initiation factor 3 complex"/>
    <property type="evidence" value="ECO:0007669"/>
    <property type="project" value="InterPro"/>
</dbReference>
<proteinExistence type="predicted"/>
<dbReference type="PANTHER" id="PTHR21681">
    <property type="entry name" value="EUKARYOTIC TRANSLATION INITIATION FACTOR 3 SUBUNIT J"/>
    <property type="match status" value="1"/>
</dbReference>
<feature type="region of interest" description="Disordered" evidence="1">
    <location>
        <begin position="1"/>
        <end position="54"/>
    </location>
</feature>
<dbReference type="VEuPathDB" id="VectorBase:RPRC003339"/>
<evidence type="ECO:0000256" key="1">
    <source>
        <dbReference type="SAM" id="MobiDB-lite"/>
    </source>
</evidence>
<dbReference type="HOGENOM" id="CLU_2006746_0_0_1"/>
<feature type="compositionally biased region" description="Basic and acidic residues" evidence="1">
    <location>
        <begin position="1"/>
        <end position="12"/>
    </location>
</feature>
<organism evidence="2 3">
    <name type="scientific">Rhodnius prolixus</name>
    <name type="common">Triatomid bug</name>
    <dbReference type="NCBI Taxonomy" id="13249"/>
    <lineage>
        <taxon>Eukaryota</taxon>
        <taxon>Metazoa</taxon>
        <taxon>Ecdysozoa</taxon>
        <taxon>Arthropoda</taxon>
        <taxon>Hexapoda</taxon>
        <taxon>Insecta</taxon>
        <taxon>Pterygota</taxon>
        <taxon>Neoptera</taxon>
        <taxon>Paraneoptera</taxon>
        <taxon>Hemiptera</taxon>
        <taxon>Heteroptera</taxon>
        <taxon>Panheteroptera</taxon>
        <taxon>Cimicomorpha</taxon>
        <taxon>Reduviidae</taxon>
        <taxon>Triatominae</taxon>
        <taxon>Rhodnius</taxon>
    </lineage>
</organism>
<evidence type="ECO:0000313" key="2">
    <source>
        <dbReference type="EnsemblMetazoa" id="RPRC003339-PA"/>
    </source>
</evidence>
<dbReference type="GO" id="GO:0003743">
    <property type="term" value="F:translation initiation factor activity"/>
    <property type="evidence" value="ECO:0007669"/>
    <property type="project" value="InterPro"/>
</dbReference>
<dbReference type="Proteomes" id="UP000015103">
    <property type="component" value="Unassembled WGS sequence"/>
</dbReference>
<protein>
    <submittedName>
        <fullName evidence="2">Uncharacterized protein</fullName>
    </submittedName>
</protein>
<accession>T1HH16</accession>
<dbReference type="InterPro" id="IPR013906">
    <property type="entry name" value="eIF3j"/>
</dbReference>
<keyword evidence="3" id="KW-1185">Reference proteome</keyword>
<feature type="compositionally biased region" description="Acidic residues" evidence="1">
    <location>
        <begin position="13"/>
        <end position="32"/>
    </location>
</feature>
<reference evidence="2" key="1">
    <citation type="submission" date="2015-05" db="UniProtKB">
        <authorList>
            <consortium name="EnsemblMetazoa"/>
        </authorList>
    </citation>
    <scope>IDENTIFICATION</scope>
</reference>
<dbReference type="RefSeq" id="XP_073977110.1">
    <property type="nucleotide sequence ID" value="XM_074121009.1"/>
</dbReference>
<dbReference type="EnsemblMetazoa" id="RPRC003339-RA">
    <property type="protein sequence ID" value="RPRC003339-PA"/>
    <property type="gene ID" value="RPRC003339"/>
</dbReference>
<dbReference type="OMA" id="SCRIQIS"/>
<dbReference type="PANTHER" id="PTHR21681:SF0">
    <property type="entry name" value="EUKARYOTIC TRANSLATION INITIATION FACTOR 3 SUBUNIT J"/>
    <property type="match status" value="1"/>
</dbReference>